<evidence type="ECO:0000313" key="7">
    <source>
        <dbReference type="Proteomes" id="UP000703661"/>
    </source>
</evidence>
<proteinExistence type="inferred from homology"/>
<dbReference type="GO" id="GO:0071949">
    <property type="term" value="F:FAD binding"/>
    <property type="evidence" value="ECO:0007669"/>
    <property type="project" value="InterPro"/>
</dbReference>
<evidence type="ECO:0000256" key="1">
    <source>
        <dbReference type="ARBA" id="ARBA00007992"/>
    </source>
</evidence>
<dbReference type="AlphaFoldDB" id="A0A9P6SZQ3"/>
<dbReference type="PANTHER" id="PTHR47356:SF2">
    <property type="entry name" value="FAD-BINDING DOMAIN-CONTAINING PROTEIN-RELATED"/>
    <property type="match status" value="1"/>
</dbReference>
<keyword evidence="7" id="KW-1185">Reference proteome</keyword>
<evidence type="ECO:0000256" key="4">
    <source>
        <dbReference type="ARBA" id="ARBA00023002"/>
    </source>
</evidence>
<dbReference type="InterPro" id="IPR050562">
    <property type="entry name" value="FAD_mOase_fung"/>
</dbReference>
<comment type="similarity">
    <text evidence="1">Belongs to the paxM FAD-dependent monooxygenase family.</text>
</comment>
<keyword evidence="2" id="KW-0285">Flavoprotein</keyword>
<accession>A0A9P6SZQ3</accession>
<dbReference type="Proteomes" id="UP000703661">
    <property type="component" value="Unassembled WGS sequence"/>
</dbReference>
<dbReference type="InterPro" id="IPR002938">
    <property type="entry name" value="FAD-bd"/>
</dbReference>
<organism evidence="6 7">
    <name type="scientific">Entomortierella chlamydospora</name>
    <dbReference type="NCBI Taxonomy" id="101097"/>
    <lineage>
        <taxon>Eukaryota</taxon>
        <taxon>Fungi</taxon>
        <taxon>Fungi incertae sedis</taxon>
        <taxon>Mucoromycota</taxon>
        <taxon>Mortierellomycotina</taxon>
        <taxon>Mortierellomycetes</taxon>
        <taxon>Mortierellales</taxon>
        <taxon>Mortierellaceae</taxon>
        <taxon>Entomortierella</taxon>
    </lineage>
</organism>
<name>A0A9P6SZQ3_9FUNG</name>
<comment type="caution">
    <text evidence="6">The sequence shown here is derived from an EMBL/GenBank/DDBJ whole genome shotgun (WGS) entry which is preliminary data.</text>
</comment>
<protein>
    <recommendedName>
        <fullName evidence="5">FAD-binding domain-containing protein</fullName>
    </recommendedName>
</protein>
<reference evidence="6" key="1">
    <citation type="journal article" date="2020" name="Fungal Divers.">
        <title>Resolving the Mortierellaceae phylogeny through synthesis of multi-gene phylogenetics and phylogenomics.</title>
        <authorList>
            <person name="Vandepol N."/>
            <person name="Liber J."/>
            <person name="Desiro A."/>
            <person name="Na H."/>
            <person name="Kennedy M."/>
            <person name="Barry K."/>
            <person name="Grigoriev I.V."/>
            <person name="Miller A.N."/>
            <person name="O'Donnell K."/>
            <person name="Stajich J.E."/>
            <person name="Bonito G."/>
        </authorList>
    </citation>
    <scope>NUCLEOTIDE SEQUENCE</scope>
    <source>
        <strain evidence="6">NRRL 2769</strain>
    </source>
</reference>
<dbReference type="EMBL" id="JAAAID010000734">
    <property type="protein sequence ID" value="KAG0014361.1"/>
    <property type="molecule type" value="Genomic_DNA"/>
</dbReference>
<dbReference type="GO" id="GO:0004497">
    <property type="term" value="F:monooxygenase activity"/>
    <property type="evidence" value="ECO:0007669"/>
    <property type="project" value="InterPro"/>
</dbReference>
<dbReference type="Gene3D" id="3.50.50.60">
    <property type="entry name" value="FAD/NAD(P)-binding domain"/>
    <property type="match status" value="1"/>
</dbReference>
<dbReference type="SUPFAM" id="SSF51905">
    <property type="entry name" value="FAD/NAD(P)-binding domain"/>
    <property type="match status" value="1"/>
</dbReference>
<keyword evidence="4" id="KW-0560">Oxidoreductase</keyword>
<evidence type="ECO:0000313" key="6">
    <source>
        <dbReference type="EMBL" id="KAG0014361.1"/>
    </source>
</evidence>
<dbReference type="PANTHER" id="PTHR47356">
    <property type="entry name" value="FAD-DEPENDENT MONOOXYGENASE ASQG-RELATED"/>
    <property type="match status" value="1"/>
</dbReference>
<gene>
    <name evidence="6" type="ORF">BGZ80_010488</name>
</gene>
<evidence type="ECO:0000256" key="2">
    <source>
        <dbReference type="ARBA" id="ARBA00022630"/>
    </source>
</evidence>
<dbReference type="OrthoDB" id="655030at2759"/>
<dbReference type="InterPro" id="IPR036188">
    <property type="entry name" value="FAD/NAD-bd_sf"/>
</dbReference>
<feature type="domain" description="FAD-binding" evidence="5">
    <location>
        <begin position="258"/>
        <end position="342"/>
    </location>
</feature>
<keyword evidence="3" id="KW-0274">FAD</keyword>
<evidence type="ECO:0000256" key="3">
    <source>
        <dbReference type="ARBA" id="ARBA00022827"/>
    </source>
</evidence>
<dbReference type="Pfam" id="PF01494">
    <property type="entry name" value="FAD_binding_3"/>
    <property type="match status" value="1"/>
</dbReference>
<dbReference type="PRINTS" id="PR00420">
    <property type="entry name" value="RNGMNOXGNASE"/>
</dbReference>
<evidence type="ECO:0000259" key="5">
    <source>
        <dbReference type="Pfam" id="PF01494"/>
    </source>
</evidence>
<sequence length="417" mass="47361">MTPAGSAISLPSSILPLFKQLGLFEEIRRLAKPFGSVVFREENLEIIGSYSSRGPFDVKERYGEYPQIIARRDLCRVLMSQIPSHKIKYGKRVLDIRQNVGEVIVHCSDKSVFHGDLLIGVDGAYSAVRQCLYNDLDSKGLLPKQDKTPMNYQYDCLVGVTEPLDPHQNTALFDKFSDLQTVLGKASTYSFWCIPLTEFRVSWMVVKYHDKGKKYAEDTLFKLSDWGSDAAELMSYEYRGLKTPYGCDLASLIDSTPPGAMSKVMLEEKFYKTWHSGRVVLAGDAIHKVLPFGGQGANQSILDVLTLANMLVDLQNNTVEDLRVLFQEYQKLREPVGRSILQLSNHFGHVMNRKGWFNDLVRKAVLFHTPRWVHRMSYDKFTYDRPQAVFLPFTESGGSFPAKPQKRSAYTPFSLDP</sequence>